<keyword evidence="1" id="KW-0812">Transmembrane</keyword>
<dbReference type="Proteomes" id="UP000766550">
    <property type="component" value="Unassembled WGS sequence"/>
</dbReference>
<keyword evidence="1" id="KW-0472">Membrane</keyword>
<proteinExistence type="predicted"/>
<keyword evidence="1" id="KW-1133">Transmembrane helix</keyword>
<name>A0A8J7YAM1_9EURY</name>
<gene>
    <name evidence="2" type="ORF">KTS45_11165</name>
</gene>
<reference evidence="2 3" key="1">
    <citation type="submission" date="2021-06" db="EMBL/GenBank/DDBJ databases">
        <title>New haloarchaea isolates fom saline soil.</title>
        <authorList>
            <person name="Duran-Viseras A."/>
            <person name="Sanchez-Porro C.S."/>
            <person name="Ventosa A."/>
        </authorList>
    </citation>
    <scope>NUCLEOTIDE SEQUENCE [LARGE SCALE GENOMIC DNA]</scope>
    <source>
        <strain evidence="2 3">JCM 183640</strain>
    </source>
</reference>
<dbReference type="EMBL" id="JAHQXF010000002">
    <property type="protein sequence ID" value="MBV0924759.1"/>
    <property type="molecule type" value="Genomic_DNA"/>
</dbReference>
<dbReference type="RefSeq" id="WP_162317616.1">
    <property type="nucleotide sequence ID" value="NZ_JAHQXF010000002.1"/>
</dbReference>
<dbReference type="AlphaFoldDB" id="A0A8J7YAM1"/>
<comment type="caution">
    <text evidence="2">The sequence shown here is derived from an EMBL/GenBank/DDBJ whole genome shotgun (WGS) entry which is preliminary data.</text>
</comment>
<evidence type="ECO:0000313" key="3">
    <source>
        <dbReference type="Proteomes" id="UP000766550"/>
    </source>
</evidence>
<feature type="transmembrane region" description="Helical" evidence="1">
    <location>
        <begin position="20"/>
        <end position="41"/>
    </location>
</feature>
<sequence length="96" mass="10778">MVQIAYKHTVLSEDGPPIDFLSLTVATNWTLIVFLPIRGYFTDEGLGIWIEDHTGFIYVFDPRNILYRPVGVLSARLGVVIIFTRNGKIKHAGSTN</sequence>
<accession>A0A8J7YAM1</accession>
<organism evidence="2 3">
    <name type="scientific">Haloarcula limicola</name>
    <dbReference type="NCBI Taxonomy" id="1429915"/>
    <lineage>
        <taxon>Archaea</taxon>
        <taxon>Methanobacteriati</taxon>
        <taxon>Methanobacteriota</taxon>
        <taxon>Stenosarchaea group</taxon>
        <taxon>Halobacteria</taxon>
        <taxon>Halobacteriales</taxon>
        <taxon>Haloarculaceae</taxon>
        <taxon>Haloarcula</taxon>
    </lineage>
</organism>
<keyword evidence="3" id="KW-1185">Reference proteome</keyword>
<protein>
    <submittedName>
        <fullName evidence="2">Uncharacterized protein</fullName>
    </submittedName>
</protein>
<evidence type="ECO:0000256" key="1">
    <source>
        <dbReference type="SAM" id="Phobius"/>
    </source>
</evidence>
<evidence type="ECO:0000313" key="2">
    <source>
        <dbReference type="EMBL" id="MBV0924759.1"/>
    </source>
</evidence>